<gene>
    <name evidence="1" type="ORF">CfP315_0671</name>
</gene>
<dbReference type="Pfam" id="PF03237">
    <property type="entry name" value="Terminase_6N"/>
    <property type="match status" value="1"/>
</dbReference>
<sequence length="414" mass="48847">MLELSEKQAKVMFWWIKNRNHDAIICDGAIRSGKTFCLSASFVFWSFYEFNNNSFGICGKTITSLKRNLIFPMLNFIEIFGFKFKESIRENKLTIFFGNQQNDFYLFGGKDRSSFTLIQGATFSGILFDEIVLMPESFVKQALARCSIKNSKFFFNCNPDSKTHWFYREWISNFKSKNTIYIHFDMKDNPTLNSKIINRYNNLYTGSFFTRYILGRWKEQDGLVYPFMSNYSFYCDIPCKKFIKYVISCDYGIIHPFSCGLWGFDGNVWFRIEEYYYDSKLSGITKTDEEYYEDIRSLIFDYVIDFFVIDPSASSFISLLKQKGGIRIRLAKNNISEGINLTSNMLKNGRIKICKNCINSIREFSIYKWKQNSYKIDTPEKENDHAMDDIRYFVMSVFNKKESGCFVYTVNRNL</sequence>
<proteinExistence type="predicted"/>
<dbReference type="Gene3D" id="3.30.420.280">
    <property type="match status" value="1"/>
</dbReference>
<dbReference type="InterPro" id="IPR027417">
    <property type="entry name" value="P-loop_NTPase"/>
</dbReference>
<dbReference type="Proteomes" id="UP001337580">
    <property type="component" value="Chromosome"/>
</dbReference>
<dbReference type="KEGG" id="ips:CfP315_0671"/>
<evidence type="ECO:0000313" key="1">
    <source>
        <dbReference type="EMBL" id="BED92088.1"/>
    </source>
</evidence>
<dbReference type="InterPro" id="IPR006437">
    <property type="entry name" value="Phage_terminase_lsu"/>
</dbReference>
<dbReference type="AlphaFoldDB" id="A0AA48HVF2"/>
<reference evidence="1" key="1">
    <citation type="journal article" date="2023" name="ISME J.">
        <title>Emergence of putative energy parasites within Clostridia revealed by genome analysis of a novel endosymbiotic clade.</title>
        <authorList>
            <person name="Takahashi K."/>
            <person name="Kuwahara H."/>
            <person name="Horikawa Y."/>
            <person name="Izawa K."/>
            <person name="Kato D."/>
            <person name="Inagaki T."/>
            <person name="Yuki M."/>
            <person name="Ohkuma M."/>
            <person name="Hongoh Y."/>
        </authorList>
    </citation>
    <scope>NUCLEOTIDE SEQUENCE</scope>
    <source>
        <strain evidence="1">CfP3-15</strain>
    </source>
</reference>
<dbReference type="NCBIfam" id="TIGR01547">
    <property type="entry name" value="phage_term_2"/>
    <property type="match status" value="1"/>
</dbReference>
<dbReference type="Gene3D" id="3.40.50.300">
    <property type="entry name" value="P-loop containing nucleotide triphosphate hydrolases"/>
    <property type="match status" value="1"/>
</dbReference>
<protein>
    <submittedName>
        <fullName evidence="1">PBSX family phage terminase large subunit</fullName>
    </submittedName>
</protein>
<dbReference type="EMBL" id="AP027924">
    <property type="protein sequence ID" value="BED92088.1"/>
    <property type="molecule type" value="Genomic_DNA"/>
</dbReference>
<name>A0AA48HVF2_9FIRM</name>
<accession>A0AA48HVF2</accession>
<organism evidence="1">
    <name type="scientific">Candidatus Improbicoccus pseudotrichonymphae</name>
    <dbReference type="NCBI Taxonomy" id="3033792"/>
    <lineage>
        <taxon>Bacteria</taxon>
        <taxon>Bacillati</taxon>
        <taxon>Bacillota</taxon>
        <taxon>Clostridia</taxon>
        <taxon>Candidatus Improbicoccus</taxon>
    </lineage>
</organism>